<protein>
    <submittedName>
        <fullName evidence="1">Pyridoxamine 5'-phosphate oxidase</fullName>
    </submittedName>
</protein>
<gene>
    <name evidence="1" type="ORF">GCM10011575_45850</name>
</gene>
<proteinExistence type="predicted"/>
<name>A0A917SIS5_9ACTN</name>
<organism evidence="1 2">
    <name type="scientific">Microlunatus endophyticus</name>
    <dbReference type="NCBI Taxonomy" id="1716077"/>
    <lineage>
        <taxon>Bacteria</taxon>
        <taxon>Bacillati</taxon>
        <taxon>Actinomycetota</taxon>
        <taxon>Actinomycetes</taxon>
        <taxon>Propionibacteriales</taxon>
        <taxon>Propionibacteriaceae</taxon>
        <taxon>Microlunatus</taxon>
    </lineage>
</organism>
<comment type="caution">
    <text evidence="1">The sequence shown here is derived from an EMBL/GenBank/DDBJ whole genome shotgun (WGS) entry which is preliminary data.</text>
</comment>
<dbReference type="SUPFAM" id="SSF50475">
    <property type="entry name" value="FMN-binding split barrel"/>
    <property type="match status" value="1"/>
</dbReference>
<sequence length="133" mass="15454">MIRGYRPLSAVLSIVGVMPLSIHEREQFLAEPIWYDYEPGGVAWVLSRPESRKAKLISEAGRFTLLVRRATPTTRYVSIEGPVIDFGPSTEDEVRRMARRYLPRDAVEPYVDFARREHRIRMRPEHWLSSDLG</sequence>
<dbReference type="Proteomes" id="UP000613840">
    <property type="component" value="Unassembled WGS sequence"/>
</dbReference>
<evidence type="ECO:0000313" key="1">
    <source>
        <dbReference type="EMBL" id="GGL82448.1"/>
    </source>
</evidence>
<dbReference type="Gene3D" id="2.30.110.10">
    <property type="entry name" value="Electron Transport, Fmn-binding Protein, Chain A"/>
    <property type="match status" value="1"/>
</dbReference>
<dbReference type="EMBL" id="BMMZ01000018">
    <property type="protein sequence ID" value="GGL82448.1"/>
    <property type="molecule type" value="Genomic_DNA"/>
</dbReference>
<dbReference type="InterPro" id="IPR012349">
    <property type="entry name" value="Split_barrel_FMN-bd"/>
</dbReference>
<keyword evidence="2" id="KW-1185">Reference proteome</keyword>
<dbReference type="AlphaFoldDB" id="A0A917SIS5"/>
<accession>A0A917SIS5</accession>
<evidence type="ECO:0000313" key="2">
    <source>
        <dbReference type="Proteomes" id="UP000613840"/>
    </source>
</evidence>
<reference evidence="1" key="2">
    <citation type="submission" date="2020-09" db="EMBL/GenBank/DDBJ databases">
        <authorList>
            <person name="Sun Q."/>
            <person name="Zhou Y."/>
        </authorList>
    </citation>
    <scope>NUCLEOTIDE SEQUENCE</scope>
    <source>
        <strain evidence="1">CGMCC 4.7306</strain>
    </source>
</reference>
<reference evidence="1" key="1">
    <citation type="journal article" date="2014" name="Int. J. Syst. Evol. Microbiol.">
        <title>Complete genome sequence of Corynebacterium casei LMG S-19264T (=DSM 44701T), isolated from a smear-ripened cheese.</title>
        <authorList>
            <consortium name="US DOE Joint Genome Institute (JGI-PGF)"/>
            <person name="Walter F."/>
            <person name="Albersmeier A."/>
            <person name="Kalinowski J."/>
            <person name="Ruckert C."/>
        </authorList>
    </citation>
    <scope>NUCLEOTIDE SEQUENCE</scope>
    <source>
        <strain evidence="1">CGMCC 4.7306</strain>
    </source>
</reference>